<evidence type="ECO:0008006" key="3">
    <source>
        <dbReference type="Google" id="ProtNLM"/>
    </source>
</evidence>
<dbReference type="Proteomes" id="UP001549031">
    <property type="component" value="Unassembled WGS sequence"/>
</dbReference>
<protein>
    <recommendedName>
        <fullName evidence="3">Transposase</fullName>
    </recommendedName>
</protein>
<organism evidence="1 2">
    <name type="scientific">Pseudorhizobium tarimense</name>
    <dbReference type="NCBI Taxonomy" id="1079109"/>
    <lineage>
        <taxon>Bacteria</taxon>
        <taxon>Pseudomonadati</taxon>
        <taxon>Pseudomonadota</taxon>
        <taxon>Alphaproteobacteria</taxon>
        <taxon>Hyphomicrobiales</taxon>
        <taxon>Rhizobiaceae</taxon>
        <taxon>Rhizobium/Agrobacterium group</taxon>
        <taxon>Pseudorhizobium</taxon>
    </lineage>
</organism>
<keyword evidence="2" id="KW-1185">Reference proteome</keyword>
<dbReference type="RefSeq" id="WP_247246132.1">
    <property type="nucleotide sequence ID" value="NZ_JALJRA010000026.1"/>
</dbReference>
<dbReference type="EMBL" id="JBEPLJ010000025">
    <property type="protein sequence ID" value="MET3588462.1"/>
    <property type="molecule type" value="Genomic_DNA"/>
</dbReference>
<evidence type="ECO:0000313" key="2">
    <source>
        <dbReference type="Proteomes" id="UP001549031"/>
    </source>
</evidence>
<name>A0ABV2HD36_9HYPH</name>
<proteinExistence type="predicted"/>
<evidence type="ECO:0000313" key="1">
    <source>
        <dbReference type="EMBL" id="MET3588462.1"/>
    </source>
</evidence>
<gene>
    <name evidence="1" type="ORF">ABID21_004598</name>
</gene>
<reference evidence="1 2" key="1">
    <citation type="submission" date="2024-06" db="EMBL/GenBank/DDBJ databases">
        <title>Genomic Encyclopedia of Type Strains, Phase IV (KMG-IV): sequencing the most valuable type-strain genomes for metagenomic binning, comparative biology and taxonomic classification.</title>
        <authorList>
            <person name="Goeker M."/>
        </authorList>
    </citation>
    <scope>NUCLEOTIDE SEQUENCE [LARGE SCALE GENOMIC DNA]</scope>
    <source>
        <strain evidence="1 2">DSM 105042</strain>
    </source>
</reference>
<comment type="caution">
    <text evidence="1">The sequence shown here is derived from an EMBL/GenBank/DDBJ whole genome shotgun (WGS) entry which is preliminary data.</text>
</comment>
<sequence length="62" mass="7045">MTMQKSVYTAEQIKRLSEVHRVLCAEQQIEPSSREGRSMAELLLDKCTGDEPAGVIMRRISH</sequence>
<accession>A0ABV2HD36</accession>